<dbReference type="AlphaFoldDB" id="A0A915Q145"/>
<protein>
    <submittedName>
        <fullName evidence="4">BURP domain-containing protein</fullName>
    </submittedName>
</protein>
<evidence type="ECO:0000313" key="3">
    <source>
        <dbReference type="Proteomes" id="UP000887581"/>
    </source>
</evidence>
<keyword evidence="2" id="KW-0732">Signal</keyword>
<feature type="signal peptide" evidence="2">
    <location>
        <begin position="1"/>
        <end position="20"/>
    </location>
</feature>
<dbReference type="WBParaSite" id="sdigi.contig433.g8282.t1">
    <property type="protein sequence ID" value="sdigi.contig433.g8282.t1"/>
    <property type="gene ID" value="sdigi.contig433.g8282"/>
</dbReference>
<evidence type="ECO:0000256" key="1">
    <source>
        <dbReference type="SAM" id="MobiDB-lite"/>
    </source>
</evidence>
<keyword evidence="3" id="KW-1185">Reference proteome</keyword>
<feature type="chain" id="PRO_5037907935" evidence="2">
    <location>
        <begin position="21"/>
        <end position="232"/>
    </location>
</feature>
<accession>A0A915Q145</accession>
<sequence length="232" mass="25584">MFESTTFALCFITLFQYVLCSKWIEYAPSREWDAGQSWGKDGVAWGGFNAATGGKTGAREYGDKAHKYGDRDHAGFAYGSKGAADGFSEFAKRIADGHIADALEAGERALAGVEGHKKYSYFAQGSGPHGFYSKGYWGTNGYDHESAKEAHVKDAKHGGFKEGYEHADADHGLAHAAWDKIAHSKDNHKHGHNHGVWKHGAKEWDNSNHQDGWEDSSDGHLHKHHHGGEMWN</sequence>
<name>A0A915Q145_9BILA</name>
<evidence type="ECO:0000313" key="4">
    <source>
        <dbReference type="WBParaSite" id="sdigi.contig433.g8282.t1"/>
    </source>
</evidence>
<feature type="compositionally biased region" description="Basic and acidic residues" evidence="1">
    <location>
        <begin position="205"/>
        <end position="220"/>
    </location>
</feature>
<dbReference type="Proteomes" id="UP000887581">
    <property type="component" value="Unplaced"/>
</dbReference>
<evidence type="ECO:0000256" key="2">
    <source>
        <dbReference type="SAM" id="SignalP"/>
    </source>
</evidence>
<reference evidence="4" key="1">
    <citation type="submission" date="2022-11" db="UniProtKB">
        <authorList>
            <consortium name="WormBaseParasite"/>
        </authorList>
    </citation>
    <scope>IDENTIFICATION</scope>
</reference>
<feature type="region of interest" description="Disordered" evidence="1">
    <location>
        <begin position="205"/>
        <end position="232"/>
    </location>
</feature>
<organism evidence="3 4">
    <name type="scientific">Setaria digitata</name>
    <dbReference type="NCBI Taxonomy" id="48799"/>
    <lineage>
        <taxon>Eukaryota</taxon>
        <taxon>Metazoa</taxon>
        <taxon>Ecdysozoa</taxon>
        <taxon>Nematoda</taxon>
        <taxon>Chromadorea</taxon>
        <taxon>Rhabditida</taxon>
        <taxon>Spirurina</taxon>
        <taxon>Spiruromorpha</taxon>
        <taxon>Filarioidea</taxon>
        <taxon>Setariidae</taxon>
        <taxon>Setaria</taxon>
    </lineage>
</organism>
<proteinExistence type="predicted"/>